<dbReference type="InterPro" id="IPR043926">
    <property type="entry name" value="ABCG_dom"/>
</dbReference>
<accession>A0A2N9HR14</accession>
<reference evidence="8" key="1">
    <citation type="submission" date="2018-02" db="EMBL/GenBank/DDBJ databases">
        <authorList>
            <person name="Cohen D.B."/>
            <person name="Kent A.D."/>
        </authorList>
    </citation>
    <scope>NUCLEOTIDE SEQUENCE</scope>
</reference>
<evidence type="ECO:0000259" key="7">
    <source>
        <dbReference type="Pfam" id="PF19055"/>
    </source>
</evidence>
<dbReference type="Pfam" id="PF19055">
    <property type="entry name" value="ABC2_membrane_7"/>
    <property type="match status" value="1"/>
</dbReference>
<protein>
    <submittedName>
        <fullName evidence="8">Uncharacterized protein</fullName>
    </submittedName>
</protein>
<dbReference type="GO" id="GO:0140359">
    <property type="term" value="F:ABC-type transporter activity"/>
    <property type="evidence" value="ECO:0007669"/>
    <property type="project" value="InterPro"/>
</dbReference>
<gene>
    <name evidence="8" type="ORF">FSB_LOCUS42006</name>
</gene>
<evidence type="ECO:0000256" key="5">
    <source>
        <dbReference type="ARBA" id="ARBA00023136"/>
    </source>
</evidence>
<keyword evidence="3" id="KW-0812">Transmembrane</keyword>
<evidence type="ECO:0000256" key="4">
    <source>
        <dbReference type="ARBA" id="ARBA00022989"/>
    </source>
</evidence>
<evidence type="ECO:0000259" key="6">
    <source>
        <dbReference type="Pfam" id="PF01061"/>
    </source>
</evidence>
<dbReference type="PANTHER" id="PTHR19241">
    <property type="entry name" value="ATP-BINDING CASSETTE TRANSPORTER"/>
    <property type="match status" value="1"/>
</dbReference>
<evidence type="ECO:0000256" key="1">
    <source>
        <dbReference type="ARBA" id="ARBA00004141"/>
    </source>
</evidence>
<proteinExistence type="predicted"/>
<evidence type="ECO:0000256" key="2">
    <source>
        <dbReference type="ARBA" id="ARBA00022448"/>
    </source>
</evidence>
<sequence length="258" mass="29690">MIVGPTKALFMDEITNGVDSSTAFQIVTCIQQLVHITDATALVSLLQPAPETFDLFDDLILMSEGKIMYHGPRDHVLEFFEDCGFRCPERKGVADFIQEVISRKDQAQYWCHMEVPYSYVSVDMFSRKFKESLVWTALTYYVQGYSPEAERFFCQFILLFAVHLSSLSMFRFLASVFQTNTSSMTAASMPVWLKWGFWVSPLTYGEIGLSLNEFLAPRWQKLSLPLHNKKSTQFYADTTAHEQGEELVILWLLQTDQH</sequence>
<dbReference type="InterPro" id="IPR027417">
    <property type="entry name" value="P-loop_NTPase"/>
</dbReference>
<comment type="subcellular location">
    <subcellularLocation>
        <location evidence="1">Membrane</location>
        <topology evidence="1">Multi-pass membrane protein</topology>
    </subcellularLocation>
</comment>
<keyword evidence="4" id="KW-1133">Transmembrane helix</keyword>
<dbReference type="GO" id="GO:0005886">
    <property type="term" value="C:plasma membrane"/>
    <property type="evidence" value="ECO:0007669"/>
    <property type="project" value="UniProtKB-ARBA"/>
</dbReference>
<dbReference type="EMBL" id="OIVN01003882">
    <property type="protein sequence ID" value="SPD14124.1"/>
    <property type="molecule type" value="Genomic_DNA"/>
</dbReference>
<feature type="domain" description="ABC-2 type transporter transmembrane" evidence="6">
    <location>
        <begin position="114"/>
        <end position="185"/>
    </location>
</feature>
<organism evidence="8">
    <name type="scientific">Fagus sylvatica</name>
    <name type="common">Beechnut</name>
    <dbReference type="NCBI Taxonomy" id="28930"/>
    <lineage>
        <taxon>Eukaryota</taxon>
        <taxon>Viridiplantae</taxon>
        <taxon>Streptophyta</taxon>
        <taxon>Embryophyta</taxon>
        <taxon>Tracheophyta</taxon>
        <taxon>Spermatophyta</taxon>
        <taxon>Magnoliopsida</taxon>
        <taxon>eudicotyledons</taxon>
        <taxon>Gunneridae</taxon>
        <taxon>Pentapetalae</taxon>
        <taxon>rosids</taxon>
        <taxon>fabids</taxon>
        <taxon>Fagales</taxon>
        <taxon>Fagaceae</taxon>
        <taxon>Fagus</taxon>
    </lineage>
</organism>
<dbReference type="AlphaFoldDB" id="A0A2N9HR14"/>
<dbReference type="InterPro" id="IPR013525">
    <property type="entry name" value="ABC2_TM"/>
</dbReference>
<keyword evidence="5" id="KW-0472">Membrane</keyword>
<keyword evidence="2" id="KW-0813">Transport</keyword>
<dbReference type="Pfam" id="PF01061">
    <property type="entry name" value="ABC2_membrane"/>
    <property type="match status" value="1"/>
</dbReference>
<dbReference type="SUPFAM" id="SSF52540">
    <property type="entry name" value="P-loop containing nucleoside triphosphate hydrolases"/>
    <property type="match status" value="1"/>
</dbReference>
<evidence type="ECO:0000313" key="8">
    <source>
        <dbReference type="EMBL" id="SPD14124.1"/>
    </source>
</evidence>
<dbReference type="Gene3D" id="3.40.50.300">
    <property type="entry name" value="P-loop containing nucleotide triphosphate hydrolases"/>
    <property type="match status" value="1"/>
</dbReference>
<feature type="domain" description="ABC transporter family G" evidence="7">
    <location>
        <begin position="47"/>
        <end position="100"/>
    </location>
</feature>
<name>A0A2N9HR14_FAGSY</name>
<evidence type="ECO:0000256" key="3">
    <source>
        <dbReference type="ARBA" id="ARBA00022692"/>
    </source>
</evidence>